<evidence type="ECO:0000256" key="2">
    <source>
        <dbReference type="ARBA" id="ARBA00004123"/>
    </source>
</evidence>
<feature type="region of interest" description="Disordered" evidence="40">
    <location>
        <begin position="1241"/>
        <end position="1318"/>
    </location>
</feature>
<dbReference type="InterPro" id="IPR056447">
    <property type="entry name" value="REV3_N"/>
</dbReference>
<dbReference type="InterPro" id="IPR025687">
    <property type="entry name" value="Znf-C4pol"/>
</dbReference>
<evidence type="ECO:0000256" key="27">
    <source>
        <dbReference type="ARBA" id="ARBA00022932"/>
    </source>
</evidence>
<dbReference type="FunFam" id="3.80.10.10:FF:000275">
    <property type="entry name" value="Leucine-rich repeat receptor-like protein kinase"/>
    <property type="match status" value="1"/>
</dbReference>
<keyword evidence="20" id="KW-0677">Repeat</keyword>
<keyword evidence="44" id="KW-1185">Reference proteome</keyword>
<dbReference type="CDD" id="cd14066">
    <property type="entry name" value="STKc_IRAK"/>
    <property type="match status" value="1"/>
</dbReference>
<evidence type="ECO:0000256" key="4">
    <source>
        <dbReference type="ARBA" id="ARBA00005755"/>
    </source>
</evidence>
<dbReference type="Gene3D" id="3.80.10.10">
    <property type="entry name" value="Ribonuclease Inhibitor"/>
    <property type="match status" value="2"/>
</dbReference>
<dbReference type="GO" id="GO:0042276">
    <property type="term" value="P:error-prone translesion synthesis"/>
    <property type="evidence" value="ECO:0007669"/>
    <property type="project" value="TreeGrafter"/>
</dbReference>
<dbReference type="SMART" id="SM00486">
    <property type="entry name" value="POLBc"/>
    <property type="match status" value="1"/>
</dbReference>
<dbReference type="FunFam" id="1.10.287.690:FF:000002">
    <property type="entry name" value="DNA polymerase zeta"/>
    <property type="match status" value="1"/>
</dbReference>
<evidence type="ECO:0000256" key="37">
    <source>
        <dbReference type="ARBA" id="ARBA00048679"/>
    </source>
</evidence>
<comment type="similarity">
    <text evidence="6">Belongs to the RLP family.</text>
</comment>
<dbReference type="InterPro" id="IPR006172">
    <property type="entry name" value="DNA-dir_DNA_pol_B"/>
</dbReference>
<comment type="catalytic activity">
    <reaction evidence="38">
        <text>DNA(n) + a 2'-deoxyribonucleoside 5'-triphosphate = DNA(n+1) + diphosphate</text>
        <dbReference type="Rhea" id="RHEA:22508"/>
        <dbReference type="Rhea" id="RHEA-COMP:17339"/>
        <dbReference type="Rhea" id="RHEA-COMP:17340"/>
        <dbReference type="ChEBI" id="CHEBI:33019"/>
        <dbReference type="ChEBI" id="CHEBI:61560"/>
        <dbReference type="ChEBI" id="CHEBI:173112"/>
        <dbReference type="EC" id="2.7.7.7"/>
    </reaction>
</comment>
<evidence type="ECO:0000256" key="16">
    <source>
        <dbReference type="ARBA" id="ARBA00022695"/>
    </source>
</evidence>
<protein>
    <recommendedName>
        <fullName evidence="9">DNA polymerase zeta catalytic subunit</fullName>
        <ecNumber evidence="8">2.7.11.1</ecNumber>
        <ecNumber evidence="7">2.7.7.7</ecNumber>
    </recommendedName>
</protein>
<dbReference type="EMBL" id="LR999452">
    <property type="protein sequence ID" value="CAE5963282.1"/>
    <property type="molecule type" value="Genomic_DNA"/>
</dbReference>
<dbReference type="SMART" id="SM00369">
    <property type="entry name" value="LRR_TYP"/>
    <property type="match status" value="3"/>
</dbReference>
<evidence type="ECO:0000313" key="44">
    <source>
        <dbReference type="Proteomes" id="UP000682877"/>
    </source>
</evidence>
<dbReference type="Pfam" id="PF00069">
    <property type="entry name" value="Pkinase"/>
    <property type="match status" value="1"/>
</dbReference>
<comment type="subcellular location">
    <subcellularLocation>
        <location evidence="3">Membrane</location>
        <topology evidence="3">Single-pass type I membrane protein</topology>
    </subcellularLocation>
    <subcellularLocation>
        <location evidence="2">Nucleus</location>
    </subcellularLocation>
</comment>
<evidence type="ECO:0000256" key="26">
    <source>
        <dbReference type="ARBA" id="ARBA00022840"/>
    </source>
</evidence>
<dbReference type="InterPro" id="IPR017964">
    <property type="entry name" value="DNA-dir_DNA_pol_B_CS"/>
</dbReference>
<dbReference type="InterPro" id="IPR013210">
    <property type="entry name" value="LRR_N_plant-typ"/>
</dbReference>
<evidence type="ECO:0000259" key="42">
    <source>
        <dbReference type="PROSITE" id="PS50011"/>
    </source>
</evidence>
<dbReference type="Pfam" id="PF00560">
    <property type="entry name" value="LRR_1"/>
    <property type="match status" value="1"/>
</dbReference>
<dbReference type="GO" id="GO:0000724">
    <property type="term" value="P:double-strand break repair via homologous recombination"/>
    <property type="evidence" value="ECO:0007669"/>
    <property type="project" value="TreeGrafter"/>
</dbReference>
<keyword evidence="24" id="KW-0418">Kinase</keyword>
<dbReference type="FunFam" id="1.10.510.10:FF:001023">
    <property type="entry name" value="Os07g0541700 protein"/>
    <property type="match status" value="1"/>
</dbReference>
<keyword evidence="32" id="KW-0472">Membrane</keyword>
<dbReference type="PROSITE" id="PS00108">
    <property type="entry name" value="PROTEIN_KINASE_ST"/>
    <property type="match status" value="1"/>
</dbReference>
<evidence type="ECO:0000256" key="41">
    <source>
        <dbReference type="SAM" id="SignalP"/>
    </source>
</evidence>
<dbReference type="InterPro" id="IPR043502">
    <property type="entry name" value="DNA/RNA_pol_sf"/>
</dbReference>
<evidence type="ECO:0000256" key="15">
    <source>
        <dbReference type="ARBA" id="ARBA00022692"/>
    </source>
</evidence>
<dbReference type="Gene3D" id="1.10.132.60">
    <property type="entry name" value="DNA polymerase family B, C-terminal domain"/>
    <property type="match status" value="1"/>
</dbReference>
<dbReference type="SMART" id="SM00220">
    <property type="entry name" value="S_TKc"/>
    <property type="match status" value="1"/>
</dbReference>
<evidence type="ECO:0000256" key="34">
    <source>
        <dbReference type="ARBA" id="ARBA00023204"/>
    </source>
</evidence>
<dbReference type="Gene3D" id="1.10.287.690">
    <property type="entry name" value="Helix hairpin bin"/>
    <property type="match status" value="1"/>
</dbReference>
<keyword evidence="27" id="KW-0239">DNA-directed DNA polymerase</keyword>
<evidence type="ECO:0000256" key="12">
    <source>
        <dbReference type="ARBA" id="ARBA00022553"/>
    </source>
</evidence>
<feature type="chain" id="PRO_5035733843" description="DNA polymerase zeta catalytic subunit" evidence="41">
    <location>
        <begin position="23"/>
        <end position="2632"/>
    </location>
</feature>
<dbReference type="GO" id="GO:0016020">
    <property type="term" value="C:membrane"/>
    <property type="evidence" value="ECO:0007669"/>
    <property type="project" value="UniProtKB-SubCell"/>
</dbReference>
<feature type="compositionally biased region" description="Polar residues" evidence="40">
    <location>
        <begin position="1248"/>
        <end position="1270"/>
    </location>
</feature>
<dbReference type="InterPro" id="IPR030559">
    <property type="entry name" value="PolZ_Rev3"/>
</dbReference>
<dbReference type="Gene3D" id="3.30.342.10">
    <property type="entry name" value="DNA Polymerase, chain B, domain 1"/>
    <property type="match status" value="1"/>
</dbReference>
<dbReference type="GO" id="GO:0008270">
    <property type="term" value="F:zinc ion binding"/>
    <property type="evidence" value="ECO:0007669"/>
    <property type="project" value="UniProtKB-KW"/>
</dbReference>
<dbReference type="GO" id="GO:0003677">
    <property type="term" value="F:DNA binding"/>
    <property type="evidence" value="ECO:0007669"/>
    <property type="project" value="UniProtKB-KW"/>
</dbReference>
<comment type="cofactor">
    <cofactor evidence="1">
        <name>[4Fe-4S] cluster</name>
        <dbReference type="ChEBI" id="CHEBI:49883"/>
    </cofactor>
</comment>
<evidence type="ECO:0000256" key="5">
    <source>
        <dbReference type="ARBA" id="ARBA00008684"/>
    </source>
</evidence>
<dbReference type="Gene3D" id="3.30.200.20">
    <property type="entry name" value="Phosphorylase Kinase, domain 1"/>
    <property type="match status" value="1"/>
</dbReference>
<dbReference type="PRINTS" id="PR00106">
    <property type="entry name" value="DNAPOLB"/>
</dbReference>
<evidence type="ECO:0000256" key="17">
    <source>
        <dbReference type="ARBA" id="ARBA00022705"/>
    </source>
</evidence>
<keyword evidence="30" id="KW-0411">Iron-sulfur</keyword>
<dbReference type="FunFam" id="1.10.132.60:FF:000007">
    <property type="entry name" value="DNA polymerase"/>
    <property type="match status" value="1"/>
</dbReference>
<keyword evidence="26" id="KW-0067">ATP-binding</keyword>
<dbReference type="GO" id="GO:0003887">
    <property type="term" value="F:DNA-directed DNA polymerase activity"/>
    <property type="evidence" value="ECO:0007669"/>
    <property type="project" value="UniProtKB-KW"/>
</dbReference>
<dbReference type="InterPro" id="IPR011009">
    <property type="entry name" value="Kinase-like_dom_sf"/>
</dbReference>
<dbReference type="SUPFAM" id="SSF56672">
    <property type="entry name" value="DNA/RNA polymerases"/>
    <property type="match status" value="1"/>
</dbReference>
<keyword evidence="22" id="KW-0227">DNA damage</keyword>
<evidence type="ECO:0000256" key="3">
    <source>
        <dbReference type="ARBA" id="ARBA00004479"/>
    </source>
</evidence>
<keyword evidence="14" id="KW-0808">Transferase</keyword>
<dbReference type="FunFam" id="3.30.420.10:FF:000082">
    <property type="entry name" value="DNA polymerase"/>
    <property type="match status" value="1"/>
</dbReference>
<dbReference type="Pfam" id="PF14260">
    <property type="entry name" value="zf-C4pol"/>
    <property type="match status" value="1"/>
</dbReference>
<evidence type="ECO:0000256" key="24">
    <source>
        <dbReference type="ARBA" id="ARBA00022777"/>
    </source>
</evidence>
<keyword evidence="21" id="KW-0547">Nucleotide-binding</keyword>
<dbReference type="FunFam" id="3.30.342.10:FF:000014">
    <property type="entry name" value="DNA polymerase"/>
    <property type="match status" value="1"/>
</dbReference>
<evidence type="ECO:0000256" key="21">
    <source>
        <dbReference type="ARBA" id="ARBA00022741"/>
    </source>
</evidence>
<evidence type="ECO:0000256" key="25">
    <source>
        <dbReference type="ARBA" id="ARBA00022833"/>
    </source>
</evidence>
<keyword evidence="34" id="KW-0234">DNA repair</keyword>
<keyword evidence="33" id="KW-0325">Glycoprotein</keyword>
<feature type="compositionally biased region" description="Polar residues" evidence="40">
    <location>
        <begin position="1309"/>
        <end position="1318"/>
    </location>
</feature>
<dbReference type="Pfam" id="PF24055">
    <property type="entry name" value="POL3_N"/>
    <property type="match status" value="1"/>
</dbReference>
<dbReference type="Pfam" id="PF13855">
    <property type="entry name" value="LRR_8"/>
    <property type="match status" value="1"/>
</dbReference>
<evidence type="ECO:0000256" key="36">
    <source>
        <dbReference type="ARBA" id="ARBA00047899"/>
    </source>
</evidence>
<dbReference type="InterPro" id="IPR000719">
    <property type="entry name" value="Prot_kinase_dom"/>
</dbReference>
<proteinExistence type="inferred from homology"/>
<evidence type="ECO:0000256" key="31">
    <source>
        <dbReference type="ARBA" id="ARBA00023125"/>
    </source>
</evidence>
<dbReference type="InterPro" id="IPR006133">
    <property type="entry name" value="DNA-dir_DNA_pol_B_exonuc"/>
</dbReference>
<feature type="region of interest" description="Disordered" evidence="40">
    <location>
        <begin position="1414"/>
        <end position="1440"/>
    </location>
</feature>
<keyword evidence="12" id="KW-0597">Phosphoprotein</keyword>
<feature type="signal peptide" evidence="41">
    <location>
        <begin position="1"/>
        <end position="22"/>
    </location>
</feature>
<dbReference type="PROSITE" id="PS50011">
    <property type="entry name" value="PROTEIN_KINASE_DOM"/>
    <property type="match status" value="1"/>
</dbReference>
<keyword evidence="10" id="KW-0004">4Fe-4S</keyword>
<name>A0A8S1ZXD3_ARAAE</name>
<evidence type="ECO:0000256" key="6">
    <source>
        <dbReference type="ARBA" id="ARBA00009592"/>
    </source>
</evidence>
<evidence type="ECO:0000256" key="38">
    <source>
        <dbReference type="ARBA" id="ARBA00049244"/>
    </source>
</evidence>
<sequence length="2632" mass="290742">MILLSLLLHLLLHLLNTSPSLSLSPDGLALLSLKSAVDQSSSSSSPFSDWNDNDSDPCRWSGISCMNISDSSNSRVVGISLAEKYLRGYIPSELGSLVYLRRLNLHNNELFGSIPTQLFNATSLHSLFLYGNNLSGSLPPSICHLPKLQNLDLSGNSLSGTLSPDLNKCKQLQRLILAGNNFSGEIPGEIWPELKNLAQLDLSANEFTGEIPKDIGELKSLSGTLNLSFNHLSGEIPKSLGNLPVTVSLDLRNNDFSGEIPQSGSFSNQGPTAFLNNPKLCGFPLQKSCKDSDENSPGTRKSPENNADSRRGLSTGLIVLISVADAASVALIGLVLVYLYWKKKDSEGGCSCTGNEKLGGSEKGKACCCIAGFPKGDDSEAEDNERGEGKGDGELVAIDKGFSFELDELLRASAYVLGKSGLGIVYKVVLGNGVPVAVRRLGEGGEQRYKEFVTEVQAMGKVKHPNVVKLRAYYWAPDEKLLISDFVNNGSLADALRGRNGQPSPSLTWSTRLKIAKGAARGLAYLHECSPRKLVHGDVKPSNILLDSSFTPYISDFGLTRLITITAPSASSNEPSSSSAAGGFLGGALPYTSIKPSDRSNGYKAPEARLPGGRPTQKWDVYSFGVVLMELLTGKSPESSPLSSSSSSTVVVEVPDLVKWVRKGFEEETPLSDMVDPMLLQEVHAKQQVLSVFHLALACTEGDPEVRPPLYWRIHGGYWRQIIIRGSGQSLGEAAMADSQSGSNVFSLRIVSIDYYMASPIPGYDICYSSFQGGEVNEVPVIRIYGSTPAGQKTCLHIHRALPYLYIPCSEIPPEHHKGADGSTLALSLELEKALKLKGNAASKRQHVHDCEIVRAKKFYGYHSTEEAFVKIYLYHPPDVARAASLLLAGAVLGKSLQPYESHIPFILQFLVDYNLYGMGHVHISKMKFRSPVPHHFLPRRFDLEDCAGQRIDEVAITKQANSSAAASVSFPVWRLSTIPGQWMWNISEESDTPLSQSQHRHYYRRQSLCELEGDTTITDILNQQFKMYNSLSQAQSDTNMVQSLVAIWEEEYERTGVHDAPIPPDPDKPSAADVLKTMSDYVGFENMLKEMHNEVDLSQFDMKPTAVSSAGPDRHAKPEISDLQVLNHMVGTSSKFPASEQLSPLGERSGEASMENNEYMKTPTDRDTPAEIQDAEALGLFKWFASSQAAEDINSDDEILRETILSPLLPLASIKKVLEMASTDYVSQSQKECQDILDSQEDLPDFGSSTKRALPSNPDSQNLITSSDKQSLETEVASDVPDISTSNGASENSFQRYRKSEVMENKNRSYSKSNKPSNSVWGPLPFTLTKNLQNDFDSTNTSDKLGLTKINSDHPMNETTDKYNVPVKEHQADVCNSIDRNVLAGCSLRDLMRKKRLCHGESPVSQHMKFRKVLPQSRDSPHGEKKQCTLRSEAEKQGPALSAEFSEVDYGDAPSTLSPIDDGTCECNISTQMTELHSVGRCSAKETAFQNSDEVARNFSFTTVPLGKDPQTVESGTLVSSNKLLGIEIDDVQKSGREQESTANEIVETGRLICLTLSKKPPSVDCLSSGLHDSAHSHDILAQFHHAREKQHDGCEGNSKDIPFFPLEDTEINKDGKKHFFQGASLGIPLHHLNDGSNLYLLAPALSPPSVDSVLQWISEDKGPGDYDIDSEKQPLEDDHIDRGASFTDLASASDVVSVSEHVEQHNNVFVNSESNTYTESEIDLKRRGTFLNLNSQISQEMSQISGPDGKSGPTPLSQMGFRDPASMGAGQQLTVLSIEVHAESRGDLRPDPRFDSVNVIALVVQNDDSFVAEVFVLLFSPDSIDQRNVDGLSGCKFSVFLEERQLFSYFIETLCKWDPDILLGWDIQGGSIGFLAERAAQLGIRFLNNISRTPSPTTTKDSDNKRKLGKNLLPDPLVADPAQVEEVVIEDEWGRTHASGVHVGGRIVLNAWRLIRGEVKLNMYTIEAVSEAVLRQKTPSIPYKVLTEWFSSGPAGARYRCIEYVVRRANLNLEIMSQLDMINRTSELARVFGIDFFSVLSRGSQYRVESMLLRLAHTQNYLAISPGNQQVASQPAMECVPLVMEPESAFYDDPVIVLDFQSLYPSMIIAYNLCFSTCLGKLAHLKMNTLGVSSYSLDLGVLQDLKQILQTPNSVMYVPPEVRRGILPRLLEEILSTRIMVKKAMKKLTPSEAVLRRIFNARQLALKLIANVTYGYTAAGFSGRMPCAELADSIVQCGRSTLEKAISFVNANDSWNARVVYGDTDSMFVLLKGRTVKEAFVVGQEIASAITEMNPHPVTLKMEKVYHPCFLLTKKRYVGYSYESPDQNEPIFDAKGIETVRRDTCEAVSKTMEQSLRLFFEKKSISKVKSYLYRQWKRILSGRVSLQDFVFAKEVRLGTYSTRDSSLLPPAAIVATKSMRTDPRTEPRYAERVPYVVIHGEPGARLVDMVVDPLVLLDIDTPYRLNDLYYINKQIIPALQRVFGLVGADLNQWFLEMPRLTRSSLGQRPLSSKNSHKTRIDYFYLSKHCILCGEVVQESAQLCNRCLKNKSAADATIVWKTSKLEREMQHLATICRHCGGGDWVVQCGVKCNSLACSVFYERRKVQKELRGLSSIATESELYPKCMAEWF</sequence>
<dbReference type="GO" id="GO:0016035">
    <property type="term" value="C:zeta DNA polymerase complex"/>
    <property type="evidence" value="ECO:0007669"/>
    <property type="project" value="InterPro"/>
</dbReference>
<dbReference type="GO" id="GO:0006260">
    <property type="term" value="P:DNA replication"/>
    <property type="evidence" value="ECO:0007669"/>
    <property type="project" value="UniProtKB-KW"/>
</dbReference>
<evidence type="ECO:0000256" key="33">
    <source>
        <dbReference type="ARBA" id="ARBA00023180"/>
    </source>
</evidence>
<feature type="compositionally biased region" description="Basic and acidic residues" evidence="40">
    <location>
        <begin position="1420"/>
        <end position="1437"/>
    </location>
</feature>
<evidence type="ECO:0000256" key="1">
    <source>
        <dbReference type="ARBA" id="ARBA00001966"/>
    </source>
</evidence>
<dbReference type="GO" id="GO:0005634">
    <property type="term" value="C:nucleus"/>
    <property type="evidence" value="ECO:0007669"/>
    <property type="project" value="UniProtKB-SubCell"/>
</dbReference>
<evidence type="ECO:0000256" key="23">
    <source>
        <dbReference type="ARBA" id="ARBA00022771"/>
    </source>
</evidence>
<comment type="subunit">
    <text evidence="39">Forms DNA polymerase zeta with REV7.</text>
</comment>
<comment type="similarity">
    <text evidence="4">Belongs to the DNA polymerase type-B family.</text>
</comment>
<evidence type="ECO:0000256" key="11">
    <source>
        <dbReference type="ARBA" id="ARBA00022527"/>
    </source>
</evidence>
<keyword evidence="35" id="KW-0539">Nucleus</keyword>
<dbReference type="CDD" id="cd05534">
    <property type="entry name" value="POLBc_zeta"/>
    <property type="match status" value="1"/>
</dbReference>
<dbReference type="Pfam" id="PF08263">
    <property type="entry name" value="LRRNT_2"/>
    <property type="match status" value="1"/>
</dbReference>
<evidence type="ECO:0000256" key="35">
    <source>
        <dbReference type="ARBA" id="ARBA00023242"/>
    </source>
</evidence>
<evidence type="ECO:0000256" key="39">
    <source>
        <dbReference type="ARBA" id="ARBA00066055"/>
    </source>
</evidence>
<dbReference type="Pfam" id="PF03104">
    <property type="entry name" value="DNA_pol_B_exo1"/>
    <property type="match status" value="1"/>
</dbReference>
<evidence type="ECO:0000256" key="18">
    <source>
        <dbReference type="ARBA" id="ARBA00022723"/>
    </source>
</evidence>
<dbReference type="GO" id="GO:0005524">
    <property type="term" value="F:ATP binding"/>
    <property type="evidence" value="ECO:0007669"/>
    <property type="project" value="UniProtKB-KW"/>
</dbReference>
<feature type="compositionally biased region" description="Polar residues" evidence="40">
    <location>
        <begin position="1284"/>
        <end position="1296"/>
    </location>
</feature>
<dbReference type="InterPro" id="IPR008271">
    <property type="entry name" value="Ser/Thr_kinase_AS"/>
</dbReference>
<dbReference type="InterPro" id="IPR032675">
    <property type="entry name" value="LRR_dom_sf"/>
</dbReference>
<keyword evidence="28" id="KW-1133">Transmembrane helix</keyword>
<gene>
    <name evidence="43" type="ORF">AARE701A_LOCUS4806</name>
</gene>
<comment type="catalytic activity">
    <reaction evidence="36">
        <text>L-threonyl-[protein] + ATP = O-phospho-L-threonyl-[protein] + ADP + H(+)</text>
        <dbReference type="Rhea" id="RHEA:46608"/>
        <dbReference type="Rhea" id="RHEA-COMP:11060"/>
        <dbReference type="Rhea" id="RHEA-COMP:11605"/>
        <dbReference type="ChEBI" id="CHEBI:15378"/>
        <dbReference type="ChEBI" id="CHEBI:30013"/>
        <dbReference type="ChEBI" id="CHEBI:30616"/>
        <dbReference type="ChEBI" id="CHEBI:61977"/>
        <dbReference type="ChEBI" id="CHEBI:456216"/>
        <dbReference type="EC" id="2.7.11.1"/>
    </reaction>
</comment>
<feature type="compositionally biased region" description="Basic and acidic residues" evidence="40">
    <location>
        <begin position="1299"/>
        <end position="1308"/>
    </location>
</feature>
<dbReference type="CDD" id="cd05778">
    <property type="entry name" value="DNA_polB_zeta_exo"/>
    <property type="match status" value="1"/>
</dbReference>
<evidence type="ECO:0000256" key="40">
    <source>
        <dbReference type="SAM" id="MobiDB-lite"/>
    </source>
</evidence>
<dbReference type="PANTHER" id="PTHR45812">
    <property type="entry name" value="DNA POLYMERASE ZETA CATALYTIC SUBUNIT"/>
    <property type="match status" value="1"/>
</dbReference>
<keyword evidence="23" id="KW-0863">Zinc-finger</keyword>
<dbReference type="GO" id="GO:0004674">
    <property type="term" value="F:protein serine/threonine kinase activity"/>
    <property type="evidence" value="ECO:0007669"/>
    <property type="project" value="UniProtKB-KW"/>
</dbReference>
<evidence type="ECO:0000256" key="13">
    <source>
        <dbReference type="ARBA" id="ARBA00022614"/>
    </source>
</evidence>
<evidence type="ECO:0000256" key="7">
    <source>
        <dbReference type="ARBA" id="ARBA00012417"/>
    </source>
</evidence>
<feature type="region of interest" description="Disordered" evidence="40">
    <location>
        <begin position="289"/>
        <end position="308"/>
    </location>
</feature>
<dbReference type="Gene3D" id="3.90.1600.10">
    <property type="entry name" value="Palm domain of DNA polymerase"/>
    <property type="match status" value="1"/>
</dbReference>
<evidence type="ECO:0000256" key="22">
    <source>
        <dbReference type="ARBA" id="ARBA00022763"/>
    </source>
</evidence>
<evidence type="ECO:0000256" key="30">
    <source>
        <dbReference type="ARBA" id="ARBA00023014"/>
    </source>
</evidence>
<keyword evidence="13" id="KW-0433">Leucine-rich repeat</keyword>
<dbReference type="Gene3D" id="3.30.420.10">
    <property type="entry name" value="Ribonuclease H-like superfamily/Ribonuclease H"/>
    <property type="match status" value="1"/>
</dbReference>
<dbReference type="InterPro" id="IPR003591">
    <property type="entry name" value="Leu-rich_rpt_typical-subtyp"/>
</dbReference>
<evidence type="ECO:0000256" key="20">
    <source>
        <dbReference type="ARBA" id="ARBA00022737"/>
    </source>
</evidence>
<dbReference type="InterPro" id="IPR036397">
    <property type="entry name" value="RNaseH_sf"/>
</dbReference>
<dbReference type="SUPFAM" id="SSF56112">
    <property type="entry name" value="Protein kinase-like (PK-like)"/>
    <property type="match status" value="1"/>
</dbReference>
<dbReference type="GO" id="GO:0051539">
    <property type="term" value="F:4 iron, 4 sulfur cluster binding"/>
    <property type="evidence" value="ECO:0007669"/>
    <property type="project" value="UniProtKB-KW"/>
</dbReference>
<dbReference type="InterPro" id="IPR042087">
    <property type="entry name" value="DNA_pol_B_thumb"/>
</dbReference>
<keyword evidence="17" id="KW-0235">DNA replication</keyword>
<dbReference type="SUPFAM" id="SSF53098">
    <property type="entry name" value="Ribonuclease H-like"/>
    <property type="match status" value="1"/>
</dbReference>
<evidence type="ECO:0000256" key="32">
    <source>
        <dbReference type="ARBA" id="ARBA00023136"/>
    </source>
</evidence>
<evidence type="ECO:0000256" key="29">
    <source>
        <dbReference type="ARBA" id="ARBA00023004"/>
    </source>
</evidence>
<keyword evidence="16" id="KW-0548">Nucleotidyltransferase</keyword>
<dbReference type="PROSITE" id="PS00116">
    <property type="entry name" value="DNA_POLYMERASE_B"/>
    <property type="match status" value="1"/>
</dbReference>
<keyword evidence="18" id="KW-0479">Metal-binding</keyword>
<dbReference type="FunFam" id="3.80.10.10:FF:000722">
    <property type="entry name" value="Leucine-rich repeat receptor-like protein kinase"/>
    <property type="match status" value="1"/>
</dbReference>
<dbReference type="SUPFAM" id="SSF52058">
    <property type="entry name" value="L domain-like"/>
    <property type="match status" value="1"/>
</dbReference>
<dbReference type="InterPro" id="IPR023211">
    <property type="entry name" value="DNA_pol_palm_dom_sf"/>
</dbReference>
<reference evidence="43" key="1">
    <citation type="submission" date="2021-01" db="EMBL/GenBank/DDBJ databases">
        <authorList>
            <person name="Bezrukov I."/>
        </authorList>
    </citation>
    <scope>NUCLEOTIDE SEQUENCE</scope>
</reference>
<dbReference type="InterPro" id="IPR012337">
    <property type="entry name" value="RNaseH-like_sf"/>
</dbReference>
<dbReference type="EC" id="2.7.7.7" evidence="7"/>
<dbReference type="FunFam" id="3.30.200.20:FF:000467">
    <property type="entry name" value="Leucine-rich repeat receptor-like protein kinase"/>
    <property type="match status" value="1"/>
</dbReference>
<evidence type="ECO:0000256" key="9">
    <source>
        <dbReference type="ARBA" id="ARBA00021589"/>
    </source>
</evidence>
<evidence type="ECO:0000256" key="10">
    <source>
        <dbReference type="ARBA" id="ARBA00022485"/>
    </source>
</evidence>
<keyword evidence="15" id="KW-0812">Transmembrane</keyword>
<evidence type="ECO:0000256" key="14">
    <source>
        <dbReference type="ARBA" id="ARBA00022679"/>
    </source>
</evidence>
<accession>A0A8S1ZXD3</accession>
<keyword evidence="29" id="KW-0408">Iron</keyword>
<dbReference type="Pfam" id="PF24065">
    <property type="entry name" value="REV3_N"/>
    <property type="match status" value="1"/>
</dbReference>
<evidence type="ECO:0000313" key="43">
    <source>
        <dbReference type="EMBL" id="CAE5963282.1"/>
    </source>
</evidence>
<evidence type="ECO:0000256" key="28">
    <source>
        <dbReference type="ARBA" id="ARBA00022989"/>
    </source>
</evidence>
<dbReference type="Pfam" id="PF00136">
    <property type="entry name" value="DNA_pol_B"/>
    <property type="match status" value="1"/>
</dbReference>
<evidence type="ECO:0000256" key="19">
    <source>
        <dbReference type="ARBA" id="ARBA00022729"/>
    </source>
</evidence>
<evidence type="ECO:0000256" key="8">
    <source>
        <dbReference type="ARBA" id="ARBA00012513"/>
    </source>
</evidence>
<dbReference type="PANTHER" id="PTHR45812:SF1">
    <property type="entry name" value="DNA POLYMERASE ZETA CATALYTIC SUBUNIT"/>
    <property type="match status" value="1"/>
</dbReference>
<keyword evidence="25" id="KW-0862">Zinc</keyword>
<dbReference type="InterPro" id="IPR006134">
    <property type="entry name" value="DNA-dir_DNA_pol_B_multi_dom"/>
</dbReference>
<dbReference type="InterPro" id="IPR056435">
    <property type="entry name" value="DPOD/Z_N"/>
</dbReference>
<dbReference type="Proteomes" id="UP000682877">
    <property type="component" value="Chromosome 2"/>
</dbReference>
<organism evidence="43 44">
    <name type="scientific">Arabidopsis arenosa</name>
    <name type="common">Sand rock-cress</name>
    <name type="synonym">Cardaminopsis arenosa</name>
    <dbReference type="NCBI Taxonomy" id="38785"/>
    <lineage>
        <taxon>Eukaryota</taxon>
        <taxon>Viridiplantae</taxon>
        <taxon>Streptophyta</taxon>
        <taxon>Embryophyta</taxon>
        <taxon>Tracheophyta</taxon>
        <taxon>Spermatophyta</taxon>
        <taxon>Magnoliopsida</taxon>
        <taxon>eudicotyledons</taxon>
        <taxon>Gunneridae</taxon>
        <taxon>Pentapetalae</taxon>
        <taxon>rosids</taxon>
        <taxon>malvids</taxon>
        <taxon>Brassicales</taxon>
        <taxon>Brassicaceae</taxon>
        <taxon>Camelineae</taxon>
        <taxon>Arabidopsis</taxon>
    </lineage>
</organism>
<dbReference type="Gene3D" id="1.10.510.10">
    <property type="entry name" value="Transferase(Phosphotransferase) domain 1"/>
    <property type="match status" value="1"/>
</dbReference>
<keyword evidence="11" id="KW-0723">Serine/threonine-protein kinase</keyword>
<comment type="catalytic activity">
    <reaction evidence="37">
        <text>L-seryl-[protein] + ATP = O-phospho-L-seryl-[protein] + ADP + H(+)</text>
        <dbReference type="Rhea" id="RHEA:17989"/>
        <dbReference type="Rhea" id="RHEA-COMP:9863"/>
        <dbReference type="Rhea" id="RHEA-COMP:11604"/>
        <dbReference type="ChEBI" id="CHEBI:15378"/>
        <dbReference type="ChEBI" id="CHEBI:29999"/>
        <dbReference type="ChEBI" id="CHEBI:30616"/>
        <dbReference type="ChEBI" id="CHEBI:83421"/>
        <dbReference type="ChEBI" id="CHEBI:456216"/>
        <dbReference type="EC" id="2.7.11.1"/>
    </reaction>
</comment>
<keyword evidence="19 41" id="KW-0732">Signal</keyword>
<keyword evidence="31" id="KW-0238">DNA-binding</keyword>
<feature type="domain" description="Protein kinase" evidence="42">
    <location>
        <begin position="411"/>
        <end position="697"/>
    </location>
</feature>
<comment type="similarity">
    <text evidence="5">Belongs to the protein kinase superfamily. Ser/Thr protein kinase family.</text>
</comment>
<dbReference type="InterPro" id="IPR001611">
    <property type="entry name" value="Leu-rich_rpt"/>
</dbReference>
<dbReference type="EC" id="2.7.11.1" evidence="8"/>